<dbReference type="AlphaFoldDB" id="A0A0Q9YJI3"/>
<reference evidence="2" key="3">
    <citation type="submission" date="2021-06" db="EMBL/GenBank/DDBJ databases">
        <title>Genomic Description and Analysis of Intracellular Bacteria, Candidatus Berkiella cookevillensis and Candidatus Berkiella aquae.</title>
        <authorList>
            <person name="Kidane D.T."/>
            <person name="Mehari Y.T."/>
            <person name="Rice F.C."/>
            <person name="Arivett B.A."/>
            <person name="Farone A.L."/>
            <person name="Berk S.G."/>
            <person name="Farone M.B."/>
        </authorList>
    </citation>
    <scope>NUCLEOTIDE SEQUENCE</scope>
    <source>
        <strain evidence="2">HT99</strain>
    </source>
</reference>
<dbReference type="RefSeq" id="WP_075066840.1">
    <property type="nucleotide sequence ID" value="NZ_LKAJ02000001.1"/>
</dbReference>
<dbReference type="Proteomes" id="UP000051497">
    <property type="component" value="Unassembled WGS sequence"/>
</dbReference>
<comment type="caution">
    <text evidence="1">The sequence shown here is derived from an EMBL/GenBank/DDBJ whole genome shotgun (WGS) entry which is preliminary data.</text>
</comment>
<dbReference type="EMBL" id="LKAJ02000001">
    <property type="protein sequence ID" value="MCS5710675.1"/>
    <property type="molecule type" value="Genomic_DNA"/>
</dbReference>
<protein>
    <submittedName>
        <fullName evidence="1">Uncharacterized protein</fullName>
    </submittedName>
</protein>
<proteinExistence type="predicted"/>
<reference evidence="2" key="2">
    <citation type="journal article" date="2016" name="Genome Announc.">
        <title>Draft Genome Sequences of Two Novel Amoeba-Resistant Intranuclear Bacteria, 'Candidatus Berkiella cookevillensis' and 'Candidatus Berkiella aquae'.</title>
        <authorList>
            <person name="Mehari Y.T."/>
            <person name="Arivett B.A."/>
            <person name="Farone A.L."/>
            <person name="Gunderson J.H."/>
            <person name="Farone M.B."/>
        </authorList>
    </citation>
    <scope>NUCLEOTIDE SEQUENCE</scope>
    <source>
        <strain evidence="2">HT99</strain>
    </source>
</reference>
<evidence type="ECO:0000313" key="1">
    <source>
        <dbReference type="EMBL" id="KRG20736.1"/>
    </source>
</evidence>
<name>A0A0Q9YJI3_9GAMM</name>
<accession>A0A0Q9YJI3</accession>
<keyword evidence="3" id="KW-1185">Reference proteome</keyword>
<evidence type="ECO:0000313" key="2">
    <source>
        <dbReference type="EMBL" id="MCS5710675.1"/>
    </source>
</evidence>
<gene>
    <name evidence="2" type="ORF">HT99x_004480</name>
    <name evidence="1" type="ORF">HT99x_02224</name>
</gene>
<dbReference type="EMBL" id="LKAJ01000009">
    <property type="protein sequence ID" value="KRG20736.1"/>
    <property type="molecule type" value="Genomic_DNA"/>
</dbReference>
<sequence length="244" mass="27697">MKPGPKQRVATEQACKKPKLNANDEAVVATVLAIQELRETIFNYLPLYRSMGENKLAAVCKQWSKPLRKEDFSKPAVFQSILEDCQNSLETIQFILKDKVLLSLIDFAQVLEICSCNAKLAMRLLNNQAIANRLSGDLLVILTKYHNEVASCLLEKTELHCKLTSTHIVELSVKDRAFSACFVALACFDPFTNYHRFHDDFEIYGDPVGLVHENDKQQLIELIVDEATKSNEVNAEVKKRKRIN</sequence>
<organism evidence="1">
    <name type="scientific">Candidatus Berkiella aquae</name>
    <dbReference type="NCBI Taxonomy" id="295108"/>
    <lineage>
        <taxon>Bacteria</taxon>
        <taxon>Pseudomonadati</taxon>
        <taxon>Pseudomonadota</taxon>
        <taxon>Gammaproteobacteria</taxon>
        <taxon>Candidatus Berkiellales</taxon>
        <taxon>Candidatus Berkiellaceae</taxon>
        <taxon>Candidatus Berkiella</taxon>
    </lineage>
</organism>
<evidence type="ECO:0000313" key="3">
    <source>
        <dbReference type="Proteomes" id="UP000051497"/>
    </source>
</evidence>
<reference evidence="1" key="1">
    <citation type="submission" date="2015-09" db="EMBL/GenBank/DDBJ databases">
        <title>Draft Genome Sequences of Two Novel Amoeba-resistant Intranuclear Bacteria, Candidatus Berkiella cookevillensis and Candidatus Berkiella aquae.</title>
        <authorList>
            <person name="Mehari Y.T."/>
            <person name="Arivett B.A."/>
            <person name="Farone A.L."/>
            <person name="Gunderson J.H."/>
            <person name="Farone M.B."/>
        </authorList>
    </citation>
    <scope>NUCLEOTIDE SEQUENCE [LARGE SCALE GENOMIC DNA]</scope>
    <source>
        <strain evidence="1">HT99</strain>
    </source>
</reference>